<dbReference type="Pfam" id="PF00881">
    <property type="entry name" value="Nitroreductase"/>
    <property type="match status" value="1"/>
</dbReference>
<dbReference type="SUPFAM" id="SSF55469">
    <property type="entry name" value="FMN-dependent nitroreductase-like"/>
    <property type="match status" value="2"/>
</dbReference>
<evidence type="ECO:0000313" key="4">
    <source>
        <dbReference type="Proteomes" id="UP000331127"/>
    </source>
</evidence>
<protein>
    <submittedName>
        <fullName evidence="3">NADH oxidase</fullName>
    </submittedName>
</protein>
<dbReference type="EMBL" id="BLAE01000034">
    <property type="protein sequence ID" value="GES11971.1"/>
    <property type="molecule type" value="Genomic_DNA"/>
</dbReference>
<gene>
    <name evidence="3" type="ORF">Amac_055680</name>
</gene>
<name>A0A5M3WXD1_9ACTN</name>
<proteinExistence type="predicted"/>
<reference evidence="3 4" key="1">
    <citation type="submission" date="2019-10" db="EMBL/GenBank/DDBJ databases">
        <title>Whole genome shotgun sequence of Acrocarpospora macrocephala NBRC 16266.</title>
        <authorList>
            <person name="Ichikawa N."/>
            <person name="Kimura A."/>
            <person name="Kitahashi Y."/>
            <person name="Komaki H."/>
            <person name="Oguchi A."/>
        </authorList>
    </citation>
    <scope>NUCLEOTIDE SEQUENCE [LARGE SCALE GENOMIC DNA]</scope>
    <source>
        <strain evidence="3 4">NBRC 16266</strain>
    </source>
</reference>
<dbReference type="InterPro" id="IPR020051">
    <property type="entry name" value="SagB-type_dehydrogenase"/>
</dbReference>
<evidence type="ECO:0000313" key="3">
    <source>
        <dbReference type="EMBL" id="GES11971.1"/>
    </source>
</evidence>
<accession>A0A5M3WXD1</accession>
<evidence type="ECO:0000259" key="2">
    <source>
        <dbReference type="Pfam" id="PF00881"/>
    </source>
</evidence>
<dbReference type="InterPro" id="IPR000415">
    <property type="entry name" value="Nitroreductase-like"/>
</dbReference>
<dbReference type="InterPro" id="IPR029479">
    <property type="entry name" value="Nitroreductase"/>
</dbReference>
<sequence>MVNSDIALIRDYAEAVFRRGREPMEPFNFQPDWDDGPSKIKTYGDVITMPLPHDHPPLRPLAATATLPDTEGPWSFTSLATLLRMSYSTLCRRLEPNWNQDTLARVGYDHAVWGRGTASGGGLYPLEIYWVSGATGPLLPGVYHYVTGSHALERLLVGDLTERVRAATGHHPSACETDQFLLISVKFWKNAFKYNSFAYHVVTQDVGALLTSWELIARALRMPLRRVMWFADRALNDLLGLDTLGESVLAVVPLPWAGPGPDRVLNDAAPRVTKPAFERSRTVISFPTVEKVHLAALVDAGEARPDPEVARSAAPPAAPPAARPQEVPLPPPVELGMDLGEALAKRRSAFGGFAAAPPLTAAELGGVLRMATAARHYRADIHPAADPGPLTRLFVMVHRVAGVPTGGYVYLPERHALDPVEIDPDVREHMPSFLQGSYFLTNYNLDRVGAVVAITARLDPALAAFGKRGYRILNAEVGGLAQAGYLAATAAGVSCGAVLGLDNVTYNGVFHLDGTDERTFLFLLLGRGRTASAELDYRL</sequence>
<dbReference type="NCBIfam" id="TIGR03605">
    <property type="entry name" value="antibiot_sagB"/>
    <property type="match status" value="1"/>
</dbReference>
<dbReference type="Gene3D" id="3.40.109.10">
    <property type="entry name" value="NADH Oxidase"/>
    <property type="match status" value="2"/>
</dbReference>
<feature type="region of interest" description="Disordered" evidence="1">
    <location>
        <begin position="303"/>
        <end position="330"/>
    </location>
</feature>
<dbReference type="RefSeq" id="WP_155357323.1">
    <property type="nucleotide sequence ID" value="NZ_BAAAHL010000030.1"/>
</dbReference>
<dbReference type="InterPro" id="IPR052544">
    <property type="entry name" value="Bacteriocin_Proc_Enz"/>
</dbReference>
<feature type="compositionally biased region" description="Pro residues" evidence="1">
    <location>
        <begin position="316"/>
        <end position="330"/>
    </location>
</feature>
<dbReference type="PANTHER" id="PTHR43745:SF2">
    <property type="entry name" value="NITROREDUCTASE MJ1384-RELATED"/>
    <property type="match status" value="1"/>
</dbReference>
<dbReference type="Proteomes" id="UP000331127">
    <property type="component" value="Unassembled WGS sequence"/>
</dbReference>
<dbReference type="PANTHER" id="PTHR43745">
    <property type="entry name" value="NITROREDUCTASE MJ1384-RELATED"/>
    <property type="match status" value="1"/>
</dbReference>
<evidence type="ECO:0000256" key="1">
    <source>
        <dbReference type="SAM" id="MobiDB-lite"/>
    </source>
</evidence>
<dbReference type="CDD" id="cd02142">
    <property type="entry name" value="McbC_SagB-like_oxidoreductase"/>
    <property type="match status" value="1"/>
</dbReference>
<dbReference type="GO" id="GO:0016491">
    <property type="term" value="F:oxidoreductase activity"/>
    <property type="evidence" value="ECO:0007669"/>
    <property type="project" value="InterPro"/>
</dbReference>
<comment type="caution">
    <text evidence="3">The sequence shown here is derived from an EMBL/GenBank/DDBJ whole genome shotgun (WGS) entry which is preliminary data.</text>
</comment>
<feature type="domain" description="Nitroreductase" evidence="2">
    <location>
        <begin position="435"/>
        <end position="526"/>
    </location>
</feature>
<keyword evidence="4" id="KW-1185">Reference proteome</keyword>
<organism evidence="3 4">
    <name type="scientific">Acrocarpospora macrocephala</name>
    <dbReference type="NCBI Taxonomy" id="150177"/>
    <lineage>
        <taxon>Bacteria</taxon>
        <taxon>Bacillati</taxon>
        <taxon>Actinomycetota</taxon>
        <taxon>Actinomycetes</taxon>
        <taxon>Streptosporangiales</taxon>
        <taxon>Streptosporangiaceae</taxon>
        <taxon>Acrocarpospora</taxon>
    </lineage>
</organism>
<dbReference type="AlphaFoldDB" id="A0A5M3WXD1"/>
<dbReference type="OrthoDB" id="3723182at2"/>